<dbReference type="GO" id="GO:0005886">
    <property type="term" value="C:plasma membrane"/>
    <property type="evidence" value="ECO:0007669"/>
    <property type="project" value="TreeGrafter"/>
</dbReference>
<keyword evidence="1" id="KW-0472">Membrane</keyword>
<organism evidence="2 3">
    <name type="scientific">Fusobacterium hominis</name>
    <dbReference type="NCBI Taxonomy" id="2764326"/>
    <lineage>
        <taxon>Bacteria</taxon>
        <taxon>Fusobacteriati</taxon>
        <taxon>Fusobacteriota</taxon>
        <taxon>Fusobacteriia</taxon>
        <taxon>Fusobacteriales</taxon>
        <taxon>Fusobacteriaceae</taxon>
        <taxon>Fusobacterium</taxon>
    </lineage>
</organism>
<protein>
    <submittedName>
        <fullName evidence="2">Lysine exporter LysO family protein</fullName>
    </submittedName>
</protein>
<dbReference type="Proteomes" id="UP000515913">
    <property type="component" value="Chromosome"/>
</dbReference>
<keyword evidence="1" id="KW-0812">Transmembrane</keyword>
<dbReference type="InterPro" id="IPR038770">
    <property type="entry name" value="Na+/solute_symporter_sf"/>
</dbReference>
<sequence length="199" mass="21265">MLAILLAVVCGIVLGIFYKIPFLIEYADPLSSFGLCLLLFFIGIDIGFSKDVVKNLKKMSKKVLLLPVIGIIGSLIGGFVASFLLSLSIKQCVAVAAGMGWYSFSAIELGQIDPYLGGVALLTNVFRELVSIIFVPLVAKKIGSYESVAMCGATAMDSVLPIINQSNPPRISIVAFYSGLVISVAVPIMLPTLIKIFGW</sequence>
<keyword evidence="3" id="KW-1185">Reference proteome</keyword>
<proteinExistence type="predicted"/>
<dbReference type="EMBL" id="CP060637">
    <property type="protein sequence ID" value="QNM15356.1"/>
    <property type="molecule type" value="Genomic_DNA"/>
</dbReference>
<evidence type="ECO:0000313" key="3">
    <source>
        <dbReference type="Proteomes" id="UP000515913"/>
    </source>
</evidence>
<keyword evidence="1" id="KW-1133">Transmembrane helix</keyword>
<gene>
    <name evidence="2" type="ORF">H9Q81_00510</name>
</gene>
<dbReference type="AlphaFoldDB" id="A0A7G9GX24"/>
<dbReference type="PANTHER" id="PTHR35804:SF1">
    <property type="entry name" value="LYSINE EXPORTER LYSO"/>
    <property type="match status" value="1"/>
</dbReference>
<dbReference type="GO" id="GO:0015661">
    <property type="term" value="F:L-lysine efflux transmembrane transporter activity"/>
    <property type="evidence" value="ECO:0007669"/>
    <property type="project" value="InterPro"/>
</dbReference>
<dbReference type="RefSeq" id="WP_101473540.1">
    <property type="nucleotide sequence ID" value="NZ_CP060637.1"/>
</dbReference>
<dbReference type="InterPro" id="IPR005642">
    <property type="entry name" value="LysO"/>
</dbReference>
<evidence type="ECO:0000313" key="2">
    <source>
        <dbReference type="EMBL" id="QNM15356.1"/>
    </source>
</evidence>
<dbReference type="Gene3D" id="1.20.1530.20">
    <property type="match status" value="1"/>
</dbReference>
<feature type="transmembrane region" description="Helical" evidence="1">
    <location>
        <begin position="174"/>
        <end position="194"/>
    </location>
</feature>
<reference evidence="2 3" key="1">
    <citation type="submission" date="2020-08" db="EMBL/GenBank/DDBJ databases">
        <authorList>
            <person name="Liu C."/>
            <person name="Sun Q."/>
        </authorList>
    </citation>
    <scope>NUCLEOTIDE SEQUENCE [LARGE SCALE GENOMIC DNA]</scope>
    <source>
        <strain evidence="2 3">NSJ-57</strain>
    </source>
</reference>
<feature type="transmembrane region" description="Helical" evidence="1">
    <location>
        <begin position="31"/>
        <end position="52"/>
    </location>
</feature>
<dbReference type="KEGG" id="fho:H9Q81_00510"/>
<name>A0A7G9GX24_9FUSO</name>
<dbReference type="Pfam" id="PF03956">
    <property type="entry name" value="Lys_export"/>
    <property type="match status" value="1"/>
</dbReference>
<accession>A0A7G9GX24</accession>
<evidence type="ECO:0000256" key="1">
    <source>
        <dbReference type="SAM" id="Phobius"/>
    </source>
</evidence>
<dbReference type="PANTHER" id="PTHR35804">
    <property type="entry name" value="LYSINE EXPORTER LYSO"/>
    <property type="match status" value="1"/>
</dbReference>
<feature type="transmembrane region" description="Helical" evidence="1">
    <location>
        <begin position="64"/>
        <end position="85"/>
    </location>
</feature>